<accession>A0ABY5ZC72</accession>
<proteinExistence type="predicted"/>
<dbReference type="EMBL" id="CP073721">
    <property type="protein sequence ID" value="UWZ37934.1"/>
    <property type="molecule type" value="Genomic_DNA"/>
</dbReference>
<evidence type="ECO:0000313" key="2">
    <source>
        <dbReference type="Proteomes" id="UP001058271"/>
    </source>
</evidence>
<gene>
    <name evidence="1" type="ORF">Drose_06560</name>
</gene>
<dbReference type="RefSeq" id="WP_260727297.1">
    <property type="nucleotide sequence ID" value="NZ_BAAABS010000033.1"/>
</dbReference>
<dbReference type="Proteomes" id="UP001058271">
    <property type="component" value="Chromosome"/>
</dbReference>
<reference evidence="1" key="1">
    <citation type="submission" date="2021-04" db="EMBL/GenBank/DDBJ databases">
        <title>Biosynthetic gene clusters of Dactylosporangioum roseum.</title>
        <authorList>
            <person name="Hartkoorn R.C."/>
            <person name="Beaudoing E."/>
            <person name="Hot D."/>
            <person name="Moureu S."/>
        </authorList>
    </citation>
    <scope>NUCLEOTIDE SEQUENCE</scope>
    <source>
        <strain evidence="1">NRRL B-16295</strain>
    </source>
</reference>
<sequence length="75" mass="7707">MSPLTRAGIENAAAFVRRNWADNPAAARAFAARLRAAATAHETCARTDTDLRAATALRLAADAAAGALAELEDAA</sequence>
<evidence type="ECO:0000313" key="1">
    <source>
        <dbReference type="EMBL" id="UWZ37934.1"/>
    </source>
</evidence>
<organism evidence="1 2">
    <name type="scientific">Dactylosporangium roseum</name>
    <dbReference type="NCBI Taxonomy" id="47989"/>
    <lineage>
        <taxon>Bacteria</taxon>
        <taxon>Bacillati</taxon>
        <taxon>Actinomycetota</taxon>
        <taxon>Actinomycetes</taxon>
        <taxon>Micromonosporales</taxon>
        <taxon>Micromonosporaceae</taxon>
        <taxon>Dactylosporangium</taxon>
    </lineage>
</organism>
<keyword evidence="2" id="KW-1185">Reference proteome</keyword>
<name>A0ABY5ZC72_9ACTN</name>
<protein>
    <submittedName>
        <fullName evidence="1">Uncharacterized protein</fullName>
    </submittedName>
</protein>